<proteinExistence type="predicted"/>
<feature type="compositionally biased region" description="Basic and acidic residues" evidence="1">
    <location>
        <begin position="55"/>
        <end position="64"/>
    </location>
</feature>
<evidence type="ECO:0000313" key="2">
    <source>
        <dbReference type="EMBL" id="ODA30042.1"/>
    </source>
</evidence>
<dbReference type="EMBL" id="LYDR01000116">
    <property type="protein sequence ID" value="ODA30042.1"/>
    <property type="molecule type" value="Genomic_DNA"/>
</dbReference>
<comment type="caution">
    <text evidence="2">The sequence shown here is derived from an EMBL/GenBank/DDBJ whole genome shotgun (WGS) entry which is preliminary data.</text>
</comment>
<dbReference type="STRING" id="1841610.A6X21_06810"/>
<name>A0A1C3E9Y0_9PLAN</name>
<protein>
    <submittedName>
        <fullName evidence="2">Uncharacterized protein</fullName>
    </submittedName>
</protein>
<sequence length="412" mass="44269">MTLRLSKNLQITPSSTHIAKARNQAWYQPALAVALAGVLIAQSPASDTSRSPLDTLRERSPEQRWTKVREEDAEQKLSRQTVISSETQAFTNVGSSGSGTAPERLPVDRIQEGKSAAPDMPASIIDAAPTANSKAVVAFPESNTPPQAATTPPAYPFLDQPEVLVQGDHQWILPAPSAEQIVAAVSQNSQAPVPTGDPTGPTPIEVNSNSNGGTANGAIAPTPVETQAVAPSASLPPVPPLPKESERAIIADEHLAPALPNLGIRRIYQIVPFGDPVADEDIRRYALEQQNKVGIHIDNSPVPPRNYPDLLALWEPPNLYHQPLYFEDVALERYGHHYPPGIQSAVSLGKFGVQLIGFPYQAVIHPPASKQYALGYYRPGEVAPRLTYQIPWNAHAAAVQAGAVVGFIYMIP</sequence>
<feature type="region of interest" description="Disordered" evidence="1">
    <location>
        <begin position="86"/>
        <end position="106"/>
    </location>
</feature>
<dbReference type="AlphaFoldDB" id="A0A1C3E9Y0"/>
<accession>A0A1C3E9Y0</accession>
<organism evidence="2 3">
    <name type="scientific">Planctopirus hydrillae</name>
    <dbReference type="NCBI Taxonomy" id="1841610"/>
    <lineage>
        <taxon>Bacteria</taxon>
        <taxon>Pseudomonadati</taxon>
        <taxon>Planctomycetota</taxon>
        <taxon>Planctomycetia</taxon>
        <taxon>Planctomycetales</taxon>
        <taxon>Planctomycetaceae</taxon>
        <taxon>Planctopirus</taxon>
    </lineage>
</organism>
<dbReference type="RefSeq" id="WP_068848997.1">
    <property type="nucleotide sequence ID" value="NZ_LYDR01000116.1"/>
</dbReference>
<keyword evidence="3" id="KW-1185">Reference proteome</keyword>
<evidence type="ECO:0000313" key="3">
    <source>
        <dbReference type="Proteomes" id="UP000094828"/>
    </source>
</evidence>
<dbReference type="Proteomes" id="UP000094828">
    <property type="component" value="Unassembled WGS sequence"/>
</dbReference>
<feature type="compositionally biased region" description="Polar residues" evidence="1">
    <location>
        <begin position="86"/>
        <end position="99"/>
    </location>
</feature>
<reference evidence="2 3" key="1">
    <citation type="submission" date="2016-05" db="EMBL/GenBank/DDBJ databases">
        <title>Genomic and physiological characterization of Planctopirus sp. isolated from fresh water lake.</title>
        <authorList>
            <person name="Subhash Y."/>
            <person name="Ramana C."/>
        </authorList>
    </citation>
    <scope>NUCLEOTIDE SEQUENCE [LARGE SCALE GENOMIC DNA]</scope>
    <source>
        <strain evidence="2 3">JC280</strain>
    </source>
</reference>
<dbReference type="OrthoDB" id="288935at2"/>
<evidence type="ECO:0000256" key="1">
    <source>
        <dbReference type="SAM" id="MobiDB-lite"/>
    </source>
</evidence>
<feature type="region of interest" description="Disordered" evidence="1">
    <location>
        <begin position="44"/>
        <end position="64"/>
    </location>
</feature>
<gene>
    <name evidence="2" type="ORF">A6X21_06810</name>
</gene>